<evidence type="ECO:0000313" key="2">
    <source>
        <dbReference type="Proteomes" id="UP000180166"/>
    </source>
</evidence>
<protein>
    <recommendedName>
        <fullName evidence="3">Cell wall-active antibiotics response LiaF-like C-terminal domain-containing protein</fullName>
    </recommendedName>
</protein>
<proteinExistence type="predicted"/>
<dbReference type="KEGG" id="nsr:NS506_00554"/>
<gene>
    <name evidence="1" type="ORF">NS506_00554</name>
</gene>
<dbReference type="Proteomes" id="UP000180166">
    <property type="component" value="Chromosome"/>
</dbReference>
<dbReference type="PANTHER" id="PTHR40763">
    <property type="entry name" value="MEMBRANE PROTEIN-RELATED"/>
    <property type="match status" value="1"/>
</dbReference>
<name>A0ABC8AKZ0_9NOCA</name>
<accession>A0ABC8AKZ0</accession>
<dbReference type="GeneID" id="93371217"/>
<dbReference type="EMBL" id="CP017839">
    <property type="protein sequence ID" value="APA94636.1"/>
    <property type="molecule type" value="Genomic_DNA"/>
</dbReference>
<organism evidence="1 2">
    <name type="scientific">Nocardia seriolae</name>
    <dbReference type="NCBI Taxonomy" id="37332"/>
    <lineage>
        <taxon>Bacteria</taxon>
        <taxon>Bacillati</taxon>
        <taxon>Actinomycetota</taxon>
        <taxon>Actinomycetes</taxon>
        <taxon>Mycobacteriales</taxon>
        <taxon>Nocardiaceae</taxon>
        <taxon>Nocardia</taxon>
    </lineage>
</organism>
<sequence length="158" mass="17594">MTRTKEQRQTSAVRVDDVERMFGARRNQPAAEAPPLELRVNGGTKRTDDDWTVPKKLVADCVSGKLVVDFTRARCSRREIDIQVTAGGGTIVLIVPRGWRVDMDAVTPGGGTVSNRVKLPRFPGAPLIRVVGQVDTGTVKARYAYRSPLRRLRRLRRS</sequence>
<dbReference type="RefSeq" id="WP_052086538.1">
    <property type="nucleotide sequence ID" value="NZ_AP028458.1"/>
</dbReference>
<dbReference type="PANTHER" id="PTHR40763:SF5">
    <property type="entry name" value="MEMBRANE PROTEIN"/>
    <property type="match status" value="1"/>
</dbReference>
<evidence type="ECO:0000313" key="1">
    <source>
        <dbReference type="EMBL" id="APA94636.1"/>
    </source>
</evidence>
<dbReference type="AlphaFoldDB" id="A0ABC8AKZ0"/>
<evidence type="ECO:0008006" key="3">
    <source>
        <dbReference type="Google" id="ProtNLM"/>
    </source>
</evidence>
<reference evidence="1 2" key="1">
    <citation type="submission" date="2016-10" db="EMBL/GenBank/DDBJ databases">
        <title>Genome sequence of Nocardia seriolae strain EM150506, isolated from Anguila japonica.</title>
        <authorList>
            <person name="Han H.-J."/>
        </authorList>
    </citation>
    <scope>NUCLEOTIDE SEQUENCE [LARGE SCALE GENOMIC DNA]</scope>
    <source>
        <strain evidence="1 2">EM150506</strain>
    </source>
</reference>